<comment type="similarity">
    <text evidence="2 7">Belongs to the PhoU family.</text>
</comment>
<dbReference type="NCBIfam" id="TIGR02135">
    <property type="entry name" value="phoU_full"/>
    <property type="match status" value="1"/>
</dbReference>
<dbReference type="Proteomes" id="UP000665020">
    <property type="component" value="Chromosome"/>
</dbReference>
<dbReference type="PANTHER" id="PTHR42930:SF3">
    <property type="entry name" value="PHOSPHATE-SPECIFIC TRANSPORT SYSTEM ACCESSORY PROTEIN PHOU"/>
    <property type="match status" value="1"/>
</dbReference>
<gene>
    <name evidence="9" type="primary">phoU</name>
    <name evidence="9" type="ORF">GM661_16710</name>
</gene>
<dbReference type="GO" id="GO:0045936">
    <property type="term" value="P:negative regulation of phosphate metabolic process"/>
    <property type="evidence" value="ECO:0007669"/>
    <property type="project" value="InterPro"/>
</dbReference>
<dbReference type="GO" id="GO:0006817">
    <property type="term" value="P:phosphate ion transport"/>
    <property type="evidence" value="ECO:0007669"/>
    <property type="project" value="UniProtKB-KW"/>
</dbReference>
<evidence type="ECO:0000313" key="9">
    <source>
        <dbReference type="EMBL" id="QTL99470.1"/>
    </source>
</evidence>
<keyword evidence="6 7" id="KW-0592">Phosphate transport</keyword>
<evidence type="ECO:0000256" key="6">
    <source>
        <dbReference type="ARBA" id="ARBA00022592"/>
    </source>
</evidence>
<name>A0A8A7KDY0_9FIRM</name>
<keyword evidence="10" id="KW-1185">Reference proteome</keyword>
<proteinExistence type="inferred from homology"/>
<reference evidence="9" key="1">
    <citation type="submission" date="2019-12" db="EMBL/GenBank/DDBJ databases">
        <authorList>
            <person name="zhang j."/>
            <person name="sun C.M."/>
        </authorList>
    </citation>
    <scope>NUCLEOTIDE SEQUENCE</scope>
    <source>
        <strain evidence="9">NS-1</strain>
    </source>
</reference>
<keyword evidence="4 7" id="KW-0813">Transport</keyword>
<dbReference type="PANTHER" id="PTHR42930">
    <property type="entry name" value="PHOSPHATE-SPECIFIC TRANSPORT SYSTEM ACCESSORY PROTEIN PHOU"/>
    <property type="match status" value="1"/>
</dbReference>
<dbReference type="AlphaFoldDB" id="A0A8A7KDY0"/>
<dbReference type="SUPFAM" id="SSF109755">
    <property type="entry name" value="PhoU-like"/>
    <property type="match status" value="1"/>
</dbReference>
<protein>
    <recommendedName>
        <fullName evidence="7">Phosphate-specific transport system accessory protein PhoU</fullName>
    </recommendedName>
</protein>
<dbReference type="FunFam" id="1.20.58.220:FF:000004">
    <property type="entry name" value="Phosphate-specific transport system accessory protein PhoU"/>
    <property type="match status" value="1"/>
</dbReference>
<feature type="domain" description="PhoU" evidence="8">
    <location>
        <begin position="16"/>
        <end position="104"/>
    </location>
</feature>
<accession>A0A8A7KDY0</accession>
<evidence type="ECO:0000259" key="8">
    <source>
        <dbReference type="Pfam" id="PF01895"/>
    </source>
</evidence>
<dbReference type="EMBL" id="CP046640">
    <property type="protein sequence ID" value="QTL99470.1"/>
    <property type="molecule type" value="Genomic_DNA"/>
</dbReference>
<organism evidence="9 10">
    <name type="scientific">Iocasia fonsfrigidae</name>
    <dbReference type="NCBI Taxonomy" id="2682810"/>
    <lineage>
        <taxon>Bacteria</taxon>
        <taxon>Bacillati</taxon>
        <taxon>Bacillota</taxon>
        <taxon>Clostridia</taxon>
        <taxon>Halanaerobiales</taxon>
        <taxon>Halanaerobiaceae</taxon>
        <taxon>Iocasia</taxon>
    </lineage>
</organism>
<feature type="domain" description="PhoU" evidence="8">
    <location>
        <begin position="119"/>
        <end position="204"/>
    </location>
</feature>
<evidence type="ECO:0000256" key="5">
    <source>
        <dbReference type="ARBA" id="ARBA00022490"/>
    </source>
</evidence>
<dbReference type="InterPro" id="IPR026022">
    <property type="entry name" value="PhoU_dom"/>
</dbReference>
<evidence type="ECO:0000256" key="4">
    <source>
        <dbReference type="ARBA" id="ARBA00022448"/>
    </source>
</evidence>
<evidence type="ECO:0000256" key="1">
    <source>
        <dbReference type="ARBA" id="ARBA00004496"/>
    </source>
</evidence>
<dbReference type="InterPro" id="IPR038078">
    <property type="entry name" value="PhoU-like_sf"/>
</dbReference>
<comment type="function">
    <text evidence="7">Plays a role in the regulation of phosphate uptake.</text>
</comment>
<evidence type="ECO:0000256" key="2">
    <source>
        <dbReference type="ARBA" id="ARBA00008107"/>
    </source>
</evidence>
<dbReference type="InterPro" id="IPR028366">
    <property type="entry name" value="PhoU"/>
</dbReference>
<dbReference type="RefSeq" id="WP_230867812.1">
    <property type="nucleotide sequence ID" value="NZ_CP046640.1"/>
</dbReference>
<evidence type="ECO:0000313" key="10">
    <source>
        <dbReference type="Proteomes" id="UP000665020"/>
    </source>
</evidence>
<comment type="subcellular location">
    <subcellularLocation>
        <location evidence="1 7">Cytoplasm</location>
    </subcellularLocation>
</comment>
<dbReference type="GO" id="GO:0005737">
    <property type="term" value="C:cytoplasm"/>
    <property type="evidence" value="ECO:0007669"/>
    <property type="project" value="UniProtKB-SubCell"/>
</dbReference>
<dbReference type="GO" id="GO:0030643">
    <property type="term" value="P:intracellular phosphate ion homeostasis"/>
    <property type="evidence" value="ECO:0007669"/>
    <property type="project" value="InterPro"/>
</dbReference>
<comment type="subunit">
    <text evidence="3 7">Homodimer.</text>
</comment>
<dbReference type="PIRSF" id="PIRSF003107">
    <property type="entry name" value="PhoU"/>
    <property type="match status" value="1"/>
</dbReference>
<dbReference type="Pfam" id="PF01895">
    <property type="entry name" value="PhoU"/>
    <property type="match status" value="2"/>
</dbReference>
<keyword evidence="5 7" id="KW-0963">Cytoplasm</keyword>
<evidence type="ECO:0000256" key="3">
    <source>
        <dbReference type="ARBA" id="ARBA00011738"/>
    </source>
</evidence>
<dbReference type="KEGG" id="ifn:GM661_16710"/>
<dbReference type="Gene3D" id="1.20.58.220">
    <property type="entry name" value="Phosphate transport system protein phou homolog 2, domain 2"/>
    <property type="match status" value="2"/>
</dbReference>
<evidence type="ECO:0000256" key="7">
    <source>
        <dbReference type="PIRNR" id="PIRNR003107"/>
    </source>
</evidence>
<sequence length="215" mass="24687">MRKSFHESIKEIKKDLLKMGSMVEMAIHKSIESLKEGDLEMAANVIKKDDKIDDFETALEEKCTKLIALQQPVASDLRVIIVISKLVTDLERIGDYGSNIANQVLDIADEPLVKPLIDIPRMTEIVTRRLRESLDAFINMDIEQAKRVAREDEEIDVLDKQIMRELITFMLEDPSTIKQATSLMFISRFLERIGDHSTNVCERVIYMVSGVRENY</sequence>